<comment type="caution">
    <text evidence="3">The sequence shown here is derived from an EMBL/GenBank/DDBJ whole genome shotgun (WGS) entry which is preliminary data.</text>
</comment>
<dbReference type="Pfam" id="PF00069">
    <property type="entry name" value="Pkinase"/>
    <property type="match status" value="1"/>
</dbReference>
<feature type="region of interest" description="Disordered" evidence="1">
    <location>
        <begin position="1"/>
        <end position="44"/>
    </location>
</feature>
<keyword evidence="3" id="KW-0808">Transferase</keyword>
<evidence type="ECO:0000256" key="1">
    <source>
        <dbReference type="SAM" id="MobiDB-lite"/>
    </source>
</evidence>
<feature type="domain" description="Protein kinase" evidence="2">
    <location>
        <begin position="1"/>
        <end position="295"/>
    </location>
</feature>
<proteinExistence type="predicted"/>
<feature type="compositionally biased region" description="Polar residues" evidence="1">
    <location>
        <begin position="1"/>
        <end position="15"/>
    </location>
</feature>
<keyword evidence="3" id="KW-0418">Kinase</keyword>
<dbReference type="GO" id="GO:0005524">
    <property type="term" value="F:ATP binding"/>
    <property type="evidence" value="ECO:0007669"/>
    <property type="project" value="InterPro"/>
</dbReference>
<dbReference type="AlphaFoldDB" id="A0AA40E4D6"/>
<dbReference type="InterPro" id="IPR000719">
    <property type="entry name" value="Prot_kinase_dom"/>
</dbReference>
<feature type="compositionally biased region" description="Pro residues" evidence="1">
    <location>
        <begin position="21"/>
        <end position="30"/>
    </location>
</feature>
<evidence type="ECO:0000259" key="2">
    <source>
        <dbReference type="PROSITE" id="PS50011"/>
    </source>
</evidence>
<evidence type="ECO:0000313" key="4">
    <source>
        <dbReference type="Proteomes" id="UP001172102"/>
    </source>
</evidence>
<organism evidence="3 4">
    <name type="scientific">Lasiosphaeris hirsuta</name>
    <dbReference type="NCBI Taxonomy" id="260670"/>
    <lineage>
        <taxon>Eukaryota</taxon>
        <taxon>Fungi</taxon>
        <taxon>Dikarya</taxon>
        <taxon>Ascomycota</taxon>
        <taxon>Pezizomycotina</taxon>
        <taxon>Sordariomycetes</taxon>
        <taxon>Sordariomycetidae</taxon>
        <taxon>Sordariales</taxon>
        <taxon>Lasiosphaeriaceae</taxon>
        <taxon>Lasiosphaeris</taxon>
    </lineage>
</organism>
<sequence length="295" mass="32819">MDNLQHQSTAGSSHVGSGDKPSPPPSPRPSPTYTVAPTLPQPPYLPDTVLESDEILNPANLEVIAICGSGYVYRCPAGCAYKMHASRHEFDMMRAAGDCSVRPLSRVLRRTKTGQIRQRGILMELATPFDVQAVAPCDRGAVKDEMVALVDRLHDEYNMVHGDIKPANLVRHRDGTLRFCDFDNARRTIPHDGEQPWDFAGHTSRYLSPRRRLGHESPPTKDDDRYALAASLWELYTGEDPPAHEDDWTVVGPRKPMDLAAVADDDAREYIRLIFEQHSARVATRGATAKRGLCE</sequence>
<name>A0AA40E4D6_9PEZI</name>
<gene>
    <name evidence="3" type="ORF">B0H67DRAFT_550357</name>
</gene>
<accession>A0AA40E4D6</accession>
<dbReference type="GO" id="GO:0004672">
    <property type="term" value="F:protein kinase activity"/>
    <property type="evidence" value="ECO:0007669"/>
    <property type="project" value="InterPro"/>
</dbReference>
<keyword evidence="4" id="KW-1185">Reference proteome</keyword>
<dbReference type="PROSITE" id="PS50011">
    <property type="entry name" value="PROTEIN_KINASE_DOM"/>
    <property type="match status" value="1"/>
</dbReference>
<dbReference type="Gene3D" id="1.10.510.10">
    <property type="entry name" value="Transferase(Phosphotransferase) domain 1"/>
    <property type="match status" value="1"/>
</dbReference>
<dbReference type="EMBL" id="JAUKUA010000002">
    <property type="protein sequence ID" value="KAK0724627.1"/>
    <property type="molecule type" value="Genomic_DNA"/>
</dbReference>
<dbReference type="SUPFAM" id="SSF56112">
    <property type="entry name" value="Protein kinase-like (PK-like)"/>
    <property type="match status" value="1"/>
</dbReference>
<dbReference type="InterPro" id="IPR011009">
    <property type="entry name" value="Kinase-like_dom_sf"/>
</dbReference>
<reference evidence="3" key="1">
    <citation type="submission" date="2023-06" db="EMBL/GenBank/DDBJ databases">
        <title>Genome-scale phylogeny and comparative genomics of the fungal order Sordariales.</title>
        <authorList>
            <consortium name="Lawrence Berkeley National Laboratory"/>
            <person name="Hensen N."/>
            <person name="Bonometti L."/>
            <person name="Westerberg I."/>
            <person name="Brannstrom I.O."/>
            <person name="Guillou S."/>
            <person name="Cros-Aarteil S."/>
            <person name="Calhoun S."/>
            <person name="Haridas S."/>
            <person name="Kuo A."/>
            <person name="Mondo S."/>
            <person name="Pangilinan J."/>
            <person name="Riley R."/>
            <person name="Labutti K."/>
            <person name="Andreopoulos B."/>
            <person name="Lipzen A."/>
            <person name="Chen C."/>
            <person name="Yanf M."/>
            <person name="Daum C."/>
            <person name="Ng V."/>
            <person name="Clum A."/>
            <person name="Steindorff A."/>
            <person name="Ohm R."/>
            <person name="Martin F."/>
            <person name="Silar P."/>
            <person name="Natvig D."/>
            <person name="Lalanne C."/>
            <person name="Gautier V."/>
            <person name="Ament-Velasquez S.L."/>
            <person name="Kruys A."/>
            <person name="Hutchinson M.I."/>
            <person name="Powell A.J."/>
            <person name="Barry K."/>
            <person name="Miller A.N."/>
            <person name="Grigoriev I.V."/>
            <person name="Debuchy R."/>
            <person name="Gladieux P."/>
            <person name="Thoren M.H."/>
            <person name="Johannesson H."/>
        </authorList>
    </citation>
    <scope>NUCLEOTIDE SEQUENCE</scope>
    <source>
        <strain evidence="3">SMH4607-1</strain>
    </source>
</reference>
<evidence type="ECO:0000313" key="3">
    <source>
        <dbReference type="EMBL" id="KAK0724627.1"/>
    </source>
</evidence>
<dbReference type="Proteomes" id="UP001172102">
    <property type="component" value="Unassembled WGS sequence"/>
</dbReference>
<protein>
    <submittedName>
        <fullName evidence="3">Kinase-like domain-containing protein</fullName>
    </submittedName>
</protein>